<dbReference type="InterPro" id="IPR044492">
    <property type="entry name" value="P_typ_ATPase_HD_dom"/>
</dbReference>
<dbReference type="InterPro" id="IPR001757">
    <property type="entry name" value="P_typ_ATPase"/>
</dbReference>
<dbReference type="FunFam" id="2.70.150.10:FF:000003">
    <property type="entry name" value="Sodium/potassium-transporting ATPase subunit alpha"/>
    <property type="match status" value="1"/>
</dbReference>
<evidence type="ECO:0000256" key="6">
    <source>
        <dbReference type="ARBA" id="ARBA00022553"/>
    </source>
</evidence>
<keyword evidence="9" id="KW-0067">ATP-binding</keyword>
<keyword evidence="5" id="KW-0633">Potassium transport</keyword>
<dbReference type="SUPFAM" id="SSF81653">
    <property type="entry name" value="Calcium ATPase, transduction domain A"/>
    <property type="match status" value="1"/>
</dbReference>
<dbReference type="GO" id="GO:0005524">
    <property type="term" value="F:ATP binding"/>
    <property type="evidence" value="ECO:0007669"/>
    <property type="project" value="UniProtKB-KW"/>
</dbReference>
<dbReference type="SUPFAM" id="SSF81660">
    <property type="entry name" value="Metal cation-transporting ATPase, ATP-binding domain N"/>
    <property type="match status" value="1"/>
</dbReference>
<organism evidence="17">
    <name type="scientific">Ostreococcus tauri</name>
    <name type="common">Marine green alga</name>
    <dbReference type="NCBI Taxonomy" id="70448"/>
    <lineage>
        <taxon>Eukaryota</taxon>
        <taxon>Viridiplantae</taxon>
        <taxon>Chlorophyta</taxon>
        <taxon>Mamiellophyceae</taxon>
        <taxon>Mamiellales</taxon>
        <taxon>Bathycoccaceae</taxon>
        <taxon>Ostreococcus</taxon>
    </lineage>
</organism>
<proteinExistence type="inferred from homology"/>
<evidence type="ECO:0000256" key="5">
    <source>
        <dbReference type="ARBA" id="ARBA00022538"/>
    </source>
</evidence>
<dbReference type="FunFam" id="1.20.1110.10:FF:000095">
    <property type="entry name" value="Sodium/potassium-transporting ATPase subunit alpha-1"/>
    <property type="match status" value="1"/>
</dbReference>
<dbReference type="InterPro" id="IPR004014">
    <property type="entry name" value="ATPase_P-typ_cation-transptr_N"/>
</dbReference>
<dbReference type="eggNOG" id="KOG0203">
    <property type="taxonomic scope" value="Eukaryota"/>
</dbReference>
<dbReference type="GO" id="GO:0006883">
    <property type="term" value="P:intracellular sodium ion homeostasis"/>
    <property type="evidence" value="ECO:0007669"/>
    <property type="project" value="TreeGrafter"/>
</dbReference>
<evidence type="ECO:0000256" key="2">
    <source>
        <dbReference type="ARBA" id="ARBA00006934"/>
    </source>
</evidence>
<dbReference type="InterPro" id="IPR008250">
    <property type="entry name" value="ATPase_P-typ_transduc_dom_A_sf"/>
</dbReference>
<feature type="transmembrane region" description="Helical" evidence="15">
    <location>
        <begin position="275"/>
        <end position="295"/>
    </location>
</feature>
<feature type="transmembrane region" description="Helical" evidence="15">
    <location>
        <begin position="104"/>
        <end position="126"/>
    </location>
</feature>
<dbReference type="InterPro" id="IPR036412">
    <property type="entry name" value="HAD-like_sf"/>
</dbReference>
<protein>
    <submittedName>
        <fullName evidence="17">P-type ATPase</fullName>
    </submittedName>
</protein>
<dbReference type="InterPro" id="IPR023299">
    <property type="entry name" value="ATPase_P-typ_cyto_dom_N"/>
</dbReference>
<keyword evidence="8" id="KW-0547">Nucleotide-binding</keyword>
<dbReference type="Gene3D" id="3.40.1110.10">
    <property type="entry name" value="Calcium-transporting ATPase, cytoplasmic domain N"/>
    <property type="match status" value="1"/>
</dbReference>
<dbReference type="Gene3D" id="3.40.50.1000">
    <property type="entry name" value="HAD superfamily/HAD-like"/>
    <property type="match status" value="1"/>
</dbReference>
<evidence type="ECO:0000256" key="4">
    <source>
        <dbReference type="ARBA" id="ARBA00022475"/>
    </source>
</evidence>
<evidence type="ECO:0000256" key="12">
    <source>
        <dbReference type="ARBA" id="ARBA00022989"/>
    </source>
</evidence>
<dbReference type="SMART" id="SM00831">
    <property type="entry name" value="Cation_ATPase_N"/>
    <property type="match status" value="1"/>
</dbReference>
<dbReference type="InterPro" id="IPR050510">
    <property type="entry name" value="Cation_transp_ATPase_P-type"/>
</dbReference>
<dbReference type="Pfam" id="PF13246">
    <property type="entry name" value="Cation_ATPase"/>
    <property type="match status" value="1"/>
</dbReference>
<dbReference type="NCBIfam" id="TIGR01494">
    <property type="entry name" value="ATPase_P-type"/>
    <property type="match status" value="2"/>
</dbReference>
<keyword evidence="11" id="KW-1278">Translocase</keyword>
<dbReference type="GO" id="GO:0005391">
    <property type="term" value="F:P-type sodium:potassium-exchanging transporter activity"/>
    <property type="evidence" value="ECO:0007669"/>
    <property type="project" value="TreeGrafter"/>
</dbReference>
<accession>A0A1Y5I471</accession>
<dbReference type="Pfam" id="PF00689">
    <property type="entry name" value="Cation_ATPase_C"/>
    <property type="match status" value="1"/>
</dbReference>
<dbReference type="AlphaFoldDB" id="A0A1Y5I471"/>
<keyword evidence="12 15" id="KW-1133">Transmembrane helix</keyword>
<dbReference type="SFLD" id="SFLDS00003">
    <property type="entry name" value="Haloacid_Dehalogenase"/>
    <property type="match status" value="1"/>
</dbReference>
<dbReference type="Pfam" id="PF00690">
    <property type="entry name" value="Cation_ATPase_N"/>
    <property type="match status" value="1"/>
</dbReference>
<evidence type="ECO:0000256" key="15">
    <source>
        <dbReference type="SAM" id="Phobius"/>
    </source>
</evidence>
<dbReference type="Gene3D" id="1.20.1110.10">
    <property type="entry name" value="Calcium-transporting ATPase, transmembrane domain"/>
    <property type="match status" value="2"/>
</dbReference>
<keyword evidence="6" id="KW-0597">Phosphoprotein</keyword>
<feature type="transmembrane region" description="Helical" evidence="15">
    <location>
        <begin position="301"/>
        <end position="330"/>
    </location>
</feature>
<dbReference type="PRINTS" id="PR00121">
    <property type="entry name" value="NAKATPASE"/>
</dbReference>
<reference evidence="17" key="1">
    <citation type="submission" date="2017-04" db="EMBL/GenBank/DDBJ databases">
        <title>Population genomics of picophytoplankton unveils novel chromosome hypervariability.</title>
        <authorList>
            <consortium name="DOE Joint Genome Institute"/>
            <person name="Blanc-Mathieu R."/>
            <person name="Krasovec M."/>
            <person name="Hebrard M."/>
            <person name="Yau S."/>
            <person name="Desgranges E."/>
            <person name="Martin J."/>
            <person name="Schackwitz W."/>
            <person name="Kuo A."/>
            <person name="Salin G."/>
            <person name="Donnadieu C."/>
            <person name="Desdevises Y."/>
            <person name="Sanchez-Ferandin S."/>
            <person name="Moreau H."/>
            <person name="Rivals E."/>
            <person name="Grigoriev I.V."/>
            <person name="Grimsley N."/>
            <person name="Eyre-Walker A."/>
            <person name="Piganeau G."/>
        </authorList>
    </citation>
    <scope>NUCLEOTIDE SEQUENCE [LARGE SCALE GENOMIC DNA]</scope>
    <source>
        <strain evidence="17">RCC 1115</strain>
    </source>
</reference>
<name>A0A1Y5I471_OSTTA</name>
<sequence>MSKSKAEAKAERAAALRKDVDFVEHTWEADRLYEHFGCTLEKGLSAEQVLVNRAKYGENRLTPPELTPWYIKFLMQFANFFALLLLGGGALCFVGYGIDSEKDATNLYLGVVLFTVVIITATFSYLQEAKSEAIMEGFKSMIPKKCKVIRDGKAVVLDAWELVPGDVVELNDGDQVPADIRVMKSNELKVDNSSLTGESEPQDRSPELARTATGELVTQPLESVNLCFYTTIINSGSGRGVVIGSGDRTVMGQIAGLATETSSEDSPIAKEIKKFIQLISIVAITLGVVFFIVGLTNGTEIIQNVVFMIGIIVANVPEGLLATVTVSLALTAKRMHSKNVLVKNLEAVETLGSTTVIASDKTGTLTQNRMTVVHAWYDNEVVFCPAGKNIPDLKVISEPGMTADGEKFYDTKSEAFQRLLQVATLCNNAEYLTKNEDGSYIDLKAEMMNPTFNILKQPASGDASEQGLLKLVQPLNDALETRAAYPKLFEIKFNSTNKWQLSIHKQPGGKPPLLVLKGAPERVLAKCTSYFANGKTSSKTSDFENTYTTAYEGLGGRGERVLGFAFKELSGFKDDFKFTAKPKPNFPIDDLTFVGLLSLIDPPREGVPEAVTKCNRARIKVYMVTGDHPITAAAIAKQVNIITQENLDNGSAIVVKGDDIRAWTEIEDQVEQRKKWDWALDHKQIVWARVSPAHKLLIVENCQRRGEIVAVTGDGVNDAPALKKGDIGVAMGIAGKDVSKEAADMILMDDNFASIVNGVEEGRLIFDNLKKSIAYTLSSNIPEIAPFLIYITMKIPLPLSTVLILCVDLGTDMVPAISMAYEEKEADIMDRPPRDSKKDRLVNFRLISFAYFQIGIIQALAGFFTYMLVLNDYGYTPSILVGNGLEFLDSQLLCTLTSETAVDSSTGNQYFRPKKCGFGCADSKEGPMKDVCVGGCAIPRAYVPGNPLTSAHGTASAFLASDSNFAVDPFIEFDENGFRGEGYTCSRGCSSRADNSASISTVESTAFAYMCDAGGHANANSTWGFSRGYVDGRSIAPKGAYYWWNGAPQSLPNMDYQKAALEYAQTAYFITIIIVQWADLLIAKTRKLSIFEQDRSRRDAVLHSICQQGVRHASVAHSALVCRRPVVHSHLRLRRASQGVHSSQPEGLARPLDVLVTSFPQSSVLEFSFTRCRA</sequence>
<keyword evidence="13" id="KW-0406">Ion transport</keyword>
<dbReference type="Proteomes" id="UP000195557">
    <property type="component" value="Unassembled WGS sequence"/>
</dbReference>
<evidence type="ECO:0000256" key="10">
    <source>
        <dbReference type="ARBA" id="ARBA00022958"/>
    </source>
</evidence>
<dbReference type="NCBIfam" id="TIGR01106">
    <property type="entry name" value="ATPase-IIC_X-K"/>
    <property type="match status" value="1"/>
</dbReference>
<keyword evidence="3" id="KW-0813">Transport</keyword>
<evidence type="ECO:0000256" key="8">
    <source>
        <dbReference type="ARBA" id="ARBA00022741"/>
    </source>
</evidence>
<dbReference type="InterPro" id="IPR006068">
    <property type="entry name" value="ATPase_P-typ_cation-transptr_C"/>
</dbReference>
<dbReference type="PROSITE" id="PS00154">
    <property type="entry name" value="ATPASE_E1_E2"/>
    <property type="match status" value="1"/>
</dbReference>
<dbReference type="FunFam" id="3.40.50.1000:FF:000083">
    <property type="entry name" value="Sodium/potassium-transporting ATPase subunit alpha"/>
    <property type="match status" value="1"/>
</dbReference>
<evidence type="ECO:0000256" key="3">
    <source>
        <dbReference type="ARBA" id="ARBA00022448"/>
    </source>
</evidence>
<evidence type="ECO:0000256" key="13">
    <source>
        <dbReference type="ARBA" id="ARBA00023065"/>
    </source>
</evidence>
<keyword evidence="7 15" id="KW-0812">Transmembrane</keyword>
<evidence type="ECO:0000256" key="7">
    <source>
        <dbReference type="ARBA" id="ARBA00022692"/>
    </source>
</evidence>
<dbReference type="EMBL" id="KZ155838">
    <property type="protein sequence ID" value="OUS42873.1"/>
    <property type="molecule type" value="Genomic_DNA"/>
</dbReference>
<evidence type="ECO:0000313" key="17">
    <source>
        <dbReference type="EMBL" id="OUS42873.1"/>
    </source>
</evidence>
<comment type="subcellular location">
    <subcellularLocation>
        <location evidence="1">Cell membrane</location>
        <topology evidence="1">Multi-pass membrane protein</topology>
    </subcellularLocation>
</comment>
<dbReference type="GO" id="GO:0030007">
    <property type="term" value="P:intracellular potassium ion homeostasis"/>
    <property type="evidence" value="ECO:0007669"/>
    <property type="project" value="TreeGrafter"/>
</dbReference>
<dbReference type="GO" id="GO:0005886">
    <property type="term" value="C:plasma membrane"/>
    <property type="evidence" value="ECO:0007669"/>
    <property type="project" value="UniProtKB-SubCell"/>
</dbReference>
<dbReference type="SUPFAM" id="SSF81665">
    <property type="entry name" value="Calcium ATPase, transmembrane domain M"/>
    <property type="match status" value="1"/>
</dbReference>
<dbReference type="Gene3D" id="2.70.150.10">
    <property type="entry name" value="Calcium-transporting ATPase, cytoplasmic transduction domain A"/>
    <property type="match status" value="1"/>
</dbReference>
<comment type="similarity">
    <text evidence="2">Belongs to the cation transport ATPase (P-type) (TC 3.A.3) family. Type IIC subfamily.</text>
</comment>
<evidence type="ECO:0000259" key="16">
    <source>
        <dbReference type="SMART" id="SM00831"/>
    </source>
</evidence>
<dbReference type="InterPro" id="IPR005775">
    <property type="entry name" value="P-type_ATPase_IIC"/>
</dbReference>
<keyword evidence="4" id="KW-1003">Cell membrane</keyword>
<dbReference type="InterPro" id="IPR018303">
    <property type="entry name" value="ATPase_P-typ_P_site"/>
</dbReference>
<feature type="transmembrane region" description="Helical" evidence="15">
    <location>
        <begin position="77"/>
        <end position="98"/>
    </location>
</feature>
<dbReference type="SFLD" id="SFLDF00027">
    <property type="entry name" value="p-type_atpase"/>
    <property type="match status" value="1"/>
</dbReference>
<dbReference type="SFLD" id="SFLDG00002">
    <property type="entry name" value="C1.7:_P-type_atpase_like"/>
    <property type="match status" value="1"/>
</dbReference>
<gene>
    <name evidence="17" type="ORF">BE221DRAFT_162850</name>
</gene>
<keyword evidence="10" id="KW-0630">Potassium</keyword>
<keyword evidence="14 15" id="KW-0472">Membrane</keyword>
<dbReference type="InterPro" id="IPR023298">
    <property type="entry name" value="ATPase_P-typ_TM_dom_sf"/>
</dbReference>
<evidence type="ECO:0000256" key="14">
    <source>
        <dbReference type="ARBA" id="ARBA00023136"/>
    </source>
</evidence>
<dbReference type="InterPro" id="IPR059000">
    <property type="entry name" value="ATPase_P-type_domA"/>
</dbReference>
<dbReference type="GO" id="GO:0036376">
    <property type="term" value="P:sodium ion export across plasma membrane"/>
    <property type="evidence" value="ECO:0007669"/>
    <property type="project" value="TreeGrafter"/>
</dbReference>
<dbReference type="GO" id="GO:0016887">
    <property type="term" value="F:ATP hydrolysis activity"/>
    <property type="evidence" value="ECO:0007669"/>
    <property type="project" value="InterPro"/>
</dbReference>
<dbReference type="InterPro" id="IPR023214">
    <property type="entry name" value="HAD_sf"/>
</dbReference>
<dbReference type="GO" id="GO:1902600">
    <property type="term" value="P:proton transmembrane transport"/>
    <property type="evidence" value="ECO:0007669"/>
    <property type="project" value="TreeGrafter"/>
</dbReference>
<dbReference type="PANTHER" id="PTHR43294">
    <property type="entry name" value="SODIUM/POTASSIUM-TRANSPORTING ATPASE SUBUNIT ALPHA"/>
    <property type="match status" value="1"/>
</dbReference>
<evidence type="ECO:0000256" key="11">
    <source>
        <dbReference type="ARBA" id="ARBA00022967"/>
    </source>
</evidence>
<dbReference type="GO" id="GO:1990573">
    <property type="term" value="P:potassium ion import across plasma membrane"/>
    <property type="evidence" value="ECO:0007669"/>
    <property type="project" value="TreeGrafter"/>
</dbReference>
<dbReference type="SUPFAM" id="SSF56784">
    <property type="entry name" value="HAD-like"/>
    <property type="match status" value="1"/>
</dbReference>
<evidence type="ECO:0000256" key="9">
    <source>
        <dbReference type="ARBA" id="ARBA00022840"/>
    </source>
</evidence>
<dbReference type="Pfam" id="PF00122">
    <property type="entry name" value="E1-E2_ATPase"/>
    <property type="match status" value="1"/>
</dbReference>
<evidence type="ECO:0000256" key="1">
    <source>
        <dbReference type="ARBA" id="ARBA00004651"/>
    </source>
</evidence>
<feature type="transmembrane region" description="Helical" evidence="15">
    <location>
        <begin position="842"/>
        <end position="869"/>
    </location>
</feature>
<feature type="domain" description="Cation-transporting P-type ATPase N-terminal" evidence="16">
    <location>
        <begin position="23"/>
        <end position="97"/>
    </location>
</feature>
<dbReference type="PANTHER" id="PTHR43294:SF21">
    <property type="entry name" value="CATION TRANSPORTING ATPASE"/>
    <property type="match status" value="1"/>
</dbReference>
<dbReference type="PRINTS" id="PR00119">
    <property type="entry name" value="CATATPASE"/>
</dbReference>